<evidence type="ECO:0000256" key="1">
    <source>
        <dbReference type="SAM" id="MobiDB-lite"/>
    </source>
</evidence>
<dbReference type="InterPro" id="IPR000326">
    <property type="entry name" value="PAP2/HPO"/>
</dbReference>
<keyword evidence="4" id="KW-1185">Reference proteome</keyword>
<dbReference type="InterPro" id="IPR052559">
    <property type="entry name" value="V-haloperoxidase"/>
</dbReference>
<dbReference type="STRING" id="1221996.QY95_03371"/>
<evidence type="ECO:0000313" key="3">
    <source>
        <dbReference type="EMBL" id="KKB35518.1"/>
    </source>
</evidence>
<accession>A0A0F5HQJ2</accession>
<dbReference type="InterPro" id="IPR036938">
    <property type="entry name" value="PAP2/HPO_sf"/>
</dbReference>
<dbReference type="SUPFAM" id="SSF48317">
    <property type="entry name" value="Acid phosphatase/Vanadium-dependent haloperoxidase"/>
    <property type="match status" value="1"/>
</dbReference>
<feature type="domain" description="Phosphatidic acid phosphatase type 2/haloperoxidase" evidence="2">
    <location>
        <begin position="121"/>
        <end position="210"/>
    </location>
</feature>
<feature type="compositionally biased region" description="Basic and acidic residues" evidence="1">
    <location>
        <begin position="1"/>
        <end position="10"/>
    </location>
</feature>
<dbReference type="PANTHER" id="PTHR34599:SF1">
    <property type="entry name" value="PHOSPHATIDIC ACID PHOSPHATASE TYPE 2_HALOPEROXIDASE DOMAIN-CONTAINING PROTEIN"/>
    <property type="match status" value="1"/>
</dbReference>
<dbReference type="RefSeq" id="WP_040036993.1">
    <property type="nucleotide sequence ID" value="NZ_JWIQ02000023.1"/>
</dbReference>
<dbReference type="EMBL" id="JWIR02000071">
    <property type="protein sequence ID" value="KKB35518.1"/>
    <property type="molecule type" value="Genomic_DNA"/>
</dbReference>
<reference evidence="3" key="1">
    <citation type="submission" date="2015-02" db="EMBL/GenBank/DDBJ databases">
        <title>Genome Assembly of Bacillaceae bacterium MTCC 8252.</title>
        <authorList>
            <person name="Verma A."/>
            <person name="Khatri I."/>
            <person name="Mual P."/>
            <person name="Subramanian S."/>
            <person name="Krishnamurthi S."/>
        </authorList>
    </citation>
    <scope>NUCLEOTIDE SEQUENCE [LARGE SCALE GENOMIC DNA]</scope>
    <source>
        <strain evidence="3">MTCC 8252</strain>
    </source>
</reference>
<name>A0A0F5HQJ2_BACTR</name>
<gene>
    <name evidence="3" type="ORF">QY95_03371</name>
</gene>
<proteinExistence type="predicted"/>
<feature type="region of interest" description="Disordered" evidence="1">
    <location>
        <begin position="1"/>
        <end position="25"/>
    </location>
</feature>
<sequence length="246" mass="27239">MRKENEKKQEQVSNGGMGWVNKHPVTPDAGAWKSINFKGGGSYKVEPPPDNNSEKTKKELEELKKLTANLTENEITYIKKWAITTSANTLWLEKAEELIGKYGLMGAEGARVHAVLNGAIYTGSTATFQAKYQYLRPRPTDLDPTIQLPEGMSVPAHPSYPSGHSTTAWVSAYILSYFFPNERNELEELAASVALTREQMGIHFKSDNEASKKLAQDIANDIIEQLKNDRAPANYTKVNASGNVGH</sequence>
<dbReference type="CDD" id="cd03380">
    <property type="entry name" value="PAP2_like_1"/>
    <property type="match status" value="1"/>
</dbReference>
<organism evidence="3 4">
    <name type="scientific">Bacillus thermotolerans</name>
    <name type="common">Quasibacillus thermotolerans</name>
    <dbReference type="NCBI Taxonomy" id="1221996"/>
    <lineage>
        <taxon>Bacteria</taxon>
        <taxon>Bacillati</taxon>
        <taxon>Bacillota</taxon>
        <taxon>Bacilli</taxon>
        <taxon>Bacillales</taxon>
        <taxon>Bacillaceae</taxon>
        <taxon>Bacillus</taxon>
    </lineage>
</organism>
<evidence type="ECO:0000259" key="2">
    <source>
        <dbReference type="Pfam" id="PF01569"/>
    </source>
</evidence>
<dbReference type="AlphaFoldDB" id="A0A0F5HQJ2"/>
<comment type="caution">
    <text evidence="3">The sequence shown here is derived from an EMBL/GenBank/DDBJ whole genome shotgun (WGS) entry which is preliminary data.</text>
</comment>
<evidence type="ECO:0000313" key="4">
    <source>
        <dbReference type="Proteomes" id="UP000031563"/>
    </source>
</evidence>
<dbReference type="Pfam" id="PF01569">
    <property type="entry name" value="PAP2"/>
    <property type="match status" value="1"/>
</dbReference>
<dbReference type="PANTHER" id="PTHR34599">
    <property type="entry name" value="PEROXIDASE-RELATED"/>
    <property type="match status" value="1"/>
</dbReference>
<protein>
    <submittedName>
        <fullName evidence="3">Integral membrane protein</fullName>
    </submittedName>
</protein>
<dbReference type="Gene3D" id="1.20.144.10">
    <property type="entry name" value="Phosphatidic acid phosphatase type 2/haloperoxidase"/>
    <property type="match status" value="1"/>
</dbReference>
<dbReference type="Proteomes" id="UP000031563">
    <property type="component" value="Unassembled WGS sequence"/>
</dbReference>